<gene>
    <name evidence="8" type="ORF">PSEUBRA_SCAF1g00173</name>
</gene>
<dbReference type="OrthoDB" id="2159384at2759"/>
<dbReference type="EMBL" id="KI545851">
    <property type="protein sequence ID" value="EST09706.1"/>
    <property type="molecule type" value="Genomic_DNA"/>
</dbReference>
<dbReference type="OMA" id="HHTWWNG"/>
<feature type="transmembrane region" description="Helical" evidence="6">
    <location>
        <begin position="308"/>
        <end position="328"/>
    </location>
</feature>
<comment type="subcellular location">
    <subcellularLocation>
        <location evidence="1">Membrane</location>
        <topology evidence="1">Multi-pass membrane protein</topology>
    </subcellularLocation>
</comment>
<sequence>MSDPATSAPPVPDDDPPYENFLWSFTAFFPPPYRVLLLASMGVLLFAVNVKVLQGKGVDVFALFKADDAEKRRSIPTSPPHRSTASSSSSASSGENGGSTLLPTSNRPDAAAGVLTSGPLFVFGTIFLIWSLLGWAAYRFYVDSLSGDEKGRHAQALQGFSIAITFVVLVWPGNLFFKPMRKSFGRSVLAILTPSFAQQITFSDVILADILTSYARVFGDVWLTACFLVPRKEHHTWWNGKGSIVVPLLIMFPYAVRFRQCISEFCVSTPDARGVKSKRPLWNALKYASAFPVVWLSAWFAADKGDSAGKYVLWLVSVVVNSLFSFWWDVTNDWGLSLLQRGNMGSVAQVAHNAVHLHRRGTSYMPLAAEDDTVALSDFNSNEKTQHTSLAIPSSSSSSSIAPHRRPLSTMERLLRPAPSLLFPAWMYQLAILLDLVLRFFWSLKLTSHLSLLIEWQGGMFSMEVLEILRRWVWVFFRVEWEVVKRRERSRAHEAMD</sequence>
<keyword evidence="2 6" id="KW-0812">Transmembrane</keyword>
<feature type="compositionally biased region" description="Low complexity" evidence="5">
    <location>
        <begin position="80"/>
        <end position="100"/>
    </location>
</feature>
<feature type="region of interest" description="Disordered" evidence="5">
    <location>
        <begin position="72"/>
        <end position="103"/>
    </location>
</feature>
<dbReference type="Pfam" id="PF03124">
    <property type="entry name" value="EXS"/>
    <property type="match status" value="1"/>
</dbReference>
<keyword evidence="9" id="KW-1185">Reference proteome</keyword>
<dbReference type="GO" id="GO:0005737">
    <property type="term" value="C:cytoplasm"/>
    <property type="evidence" value="ECO:0007669"/>
    <property type="project" value="TreeGrafter"/>
</dbReference>
<feature type="transmembrane region" description="Helical" evidence="6">
    <location>
        <begin position="33"/>
        <end position="53"/>
    </location>
</feature>
<evidence type="ECO:0000313" key="8">
    <source>
        <dbReference type="EMBL" id="EST09706.1"/>
    </source>
</evidence>
<feature type="transmembrane region" description="Helical" evidence="6">
    <location>
        <begin position="156"/>
        <end position="177"/>
    </location>
</feature>
<feature type="transmembrane region" description="Helical" evidence="6">
    <location>
        <begin position="110"/>
        <end position="136"/>
    </location>
</feature>
<dbReference type="PANTHER" id="PTHR10783">
    <property type="entry name" value="XENOTROPIC AND POLYTROPIC RETROVIRUS RECEPTOR 1-RELATED"/>
    <property type="match status" value="1"/>
</dbReference>
<evidence type="ECO:0000256" key="5">
    <source>
        <dbReference type="SAM" id="MobiDB-lite"/>
    </source>
</evidence>
<dbReference type="STRING" id="1365824.V5EGN4"/>
<keyword evidence="3 6" id="KW-1133">Transmembrane helix</keyword>
<feature type="transmembrane region" description="Helical" evidence="6">
    <location>
        <begin position="421"/>
        <end position="442"/>
    </location>
</feature>
<dbReference type="InterPro" id="IPR004342">
    <property type="entry name" value="EXS_C"/>
</dbReference>
<dbReference type="PANTHER" id="PTHR10783:SF46">
    <property type="entry name" value="PROTEIN ERD1 HOMOLOG 2"/>
    <property type="match status" value="1"/>
</dbReference>
<dbReference type="PROSITE" id="PS51380">
    <property type="entry name" value="EXS"/>
    <property type="match status" value="1"/>
</dbReference>
<evidence type="ECO:0000259" key="7">
    <source>
        <dbReference type="PROSITE" id="PS51380"/>
    </source>
</evidence>
<dbReference type="AlphaFoldDB" id="V5EGN4"/>
<organism evidence="8 9">
    <name type="scientific">Kalmanozyma brasiliensis (strain GHG001)</name>
    <name type="common">Yeast</name>
    <name type="synonym">Pseudozyma brasiliensis</name>
    <dbReference type="NCBI Taxonomy" id="1365824"/>
    <lineage>
        <taxon>Eukaryota</taxon>
        <taxon>Fungi</taxon>
        <taxon>Dikarya</taxon>
        <taxon>Basidiomycota</taxon>
        <taxon>Ustilaginomycotina</taxon>
        <taxon>Ustilaginomycetes</taxon>
        <taxon>Ustilaginales</taxon>
        <taxon>Ustilaginaceae</taxon>
        <taxon>Kalmanozyma</taxon>
    </lineage>
</organism>
<dbReference type="HOGENOM" id="CLU_024081_2_1_1"/>
<reference evidence="9" key="1">
    <citation type="journal article" date="2013" name="Genome Announc.">
        <title>Draft genome sequence of Pseudozyma brasiliensis sp. nov. strain GHG001, a high producer of endo-1,4-xylanase isolated from an insect pest of sugarcane.</title>
        <authorList>
            <person name="Oliveira J.V.D.C."/>
            <person name="dos Santos R.A.C."/>
            <person name="Borges T.A."/>
            <person name="Riano-Pachon D.M."/>
            <person name="Goldman G.H."/>
        </authorList>
    </citation>
    <scope>NUCLEOTIDE SEQUENCE [LARGE SCALE GENOMIC DNA]</scope>
    <source>
        <strain evidence="9">GHG001</strain>
    </source>
</reference>
<evidence type="ECO:0000256" key="6">
    <source>
        <dbReference type="SAM" id="Phobius"/>
    </source>
</evidence>
<feature type="transmembrane region" description="Helical" evidence="6">
    <location>
        <begin position="284"/>
        <end position="302"/>
    </location>
</feature>
<evidence type="ECO:0000256" key="3">
    <source>
        <dbReference type="ARBA" id="ARBA00022989"/>
    </source>
</evidence>
<evidence type="ECO:0000256" key="2">
    <source>
        <dbReference type="ARBA" id="ARBA00022692"/>
    </source>
</evidence>
<dbReference type="Proteomes" id="UP000019377">
    <property type="component" value="Unassembled WGS sequence"/>
</dbReference>
<dbReference type="eggNOG" id="KOG1162">
    <property type="taxonomic scope" value="Eukaryota"/>
</dbReference>
<keyword evidence="4 6" id="KW-0472">Membrane</keyword>
<evidence type="ECO:0000256" key="4">
    <source>
        <dbReference type="ARBA" id="ARBA00023136"/>
    </source>
</evidence>
<dbReference type="RefSeq" id="XP_016294695.1">
    <property type="nucleotide sequence ID" value="XM_016435735.1"/>
</dbReference>
<protein>
    <recommendedName>
        <fullName evidence="7">EXS domain-containing protein</fullName>
    </recommendedName>
</protein>
<proteinExistence type="predicted"/>
<dbReference type="GO" id="GO:0016020">
    <property type="term" value="C:membrane"/>
    <property type="evidence" value="ECO:0007669"/>
    <property type="project" value="UniProtKB-SubCell"/>
</dbReference>
<feature type="domain" description="EXS" evidence="7">
    <location>
        <begin position="237"/>
        <end position="497"/>
    </location>
</feature>
<name>V5EGN4_KALBG</name>
<evidence type="ECO:0000256" key="1">
    <source>
        <dbReference type="ARBA" id="ARBA00004141"/>
    </source>
</evidence>
<dbReference type="GeneID" id="27418364"/>
<accession>V5EGN4</accession>
<evidence type="ECO:0000313" key="9">
    <source>
        <dbReference type="Proteomes" id="UP000019377"/>
    </source>
</evidence>